<keyword evidence="6" id="KW-1185">Reference proteome</keyword>
<sequence>MKAADVMTRTVITVAPHAPARAVAKILHKNGISAVPVVDEAGALLGMVSEGDLIPRDQRDREARRDWWLRVLAEGEELSPEFVAHLEKDQRTAGEVMTAPVVTVPEDADIVEVAAVLAQNRIKRAPVVAAGRMVGIVSRADLVRAIAGNGHAAEPPPSERSPDPLTAAEEHLTALQARMHQKTPGAAAPATTPTTPKPDEELSAAGFRGLVESHEKDEDALRADAHRQAQEKRHHEANEMLAAELTEAMWSRMLHEARIAAEKGEAEHMLLRFPCELCTDHGRAVNVPDPEWPATLRGLPARVFLRWKDELRPKGFGLTARIVDFPGGVPGDVGLFLHWGK</sequence>
<dbReference type="SMART" id="SM00116">
    <property type="entry name" value="CBS"/>
    <property type="match status" value="2"/>
</dbReference>
<protein>
    <submittedName>
        <fullName evidence="5">CBS domain-containing protein</fullName>
    </submittedName>
</protein>
<keyword evidence="1 2" id="KW-0129">CBS domain</keyword>
<accession>A0ABT5JFQ1</accession>
<dbReference type="PANTHER" id="PTHR43080:SF2">
    <property type="entry name" value="CBS DOMAIN-CONTAINING PROTEIN"/>
    <property type="match status" value="1"/>
</dbReference>
<evidence type="ECO:0000256" key="2">
    <source>
        <dbReference type="PROSITE-ProRule" id="PRU00703"/>
    </source>
</evidence>
<dbReference type="PROSITE" id="PS51371">
    <property type="entry name" value="CBS"/>
    <property type="match status" value="2"/>
</dbReference>
<gene>
    <name evidence="5" type="ORF">PQJ73_22810</name>
</gene>
<dbReference type="PANTHER" id="PTHR43080">
    <property type="entry name" value="CBS DOMAIN-CONTAINING PROTEIN CBSX3, MITOCHONDRIAL"/>
    <property type="match status" value="1"/>
</dbReference>
<feature type="region of interest" description="Disordered" evidence="3">
    <location>
        <begin position="179"/>
        <end position="201"/>
    </location>
</feature>
<evidence type="ECO:0000313" key="6">
    <source>
        <dbReference type="Proteomes" id="UP001165652"/>
    </source>
</evidence>
<dbReference type="Gene3D" id="3.10.580.10">
    <property type="entry name" value="CBS-domain"/>
    <property type="match status" value="1"/>
</dbReference>
<evidence type="ECO:0000313" key="5">
    <source>
        <dbReference type="EMBL" id="MDC7788533.1"/>
    </source>
</evidence>
<dbReference type="RefSeq" id="WP_272779368.1">
    <property type="nucleotide sequence ID" value="NZ_JAQQLI010000046.1"/>
</dbReference>
<evidence type="ECO:0000259" key="4">
    <source>
        <dbReference type="PROSITE" id="PS51371"/>
    </source>
</evidence>
<dbReference type="CDD" id="cd04586">
    <property type="entry name" value="CBS_pair_BON_assoc"/>
    <property type="match status" value="1"/>
</dbReference>
<dbReference type="Pfam" id="PF00571">
    <property type="entry name" value="CBS"/>
    <property type="match status" value="2"/>
</dbReference>
<dbReference type="SUPFAM" id="SSF54631">
    <property type="entry name" value="CBS-domain pair"/>
    <property type="match status" value="1"/>
</dbReference>
<dbReference type="Proteomes" id="UP001165652">
    <property type="component" value="Unassembled WGS sequence"/>
</dbReference>
<organism evidence="5 6">
    <name type="scientific">Rhodoplanes tepidamans</name>
    <name type="common">Rhodoplanes cryptolactis</name>
    <dbReference type="NCBI Taxonomy" id="200616"/>
    <lineage>
        <taxon>Bacteria</taxon>
        <taxon>Pseudomonadati</taxon>
        <taxon>Pseudomonadota</taxon>
        <taxon>Alphaproteobacteria</taxon>
        <taxon>Hyphomicrobiales</taxon>
        <taxon>Nitrobacteraceae</taxon>
        <taxon>Rhodoplanes</taxon>
    </lineage>
</organism>
<feature type="domain" description="CBS" evidence="4">
    <location>
        <begin position="97"/>
        <end position="154"/>
    </location>
</feature>
<feature type="region of interest" description="Disordered" evidence="3">
    <location>
        <begin position="216"/>
        <end position="236"/>
    </location>
</feature>
<reference evidence="5" key="2">
    <citation type="submission" date="2023-02" db="EMBL/GenBank/DDBJ databases">
        <authorList>
            <person name="Rayyan A."/>
            <person name="Meyer T."/>
            <person name="Kyndt J.A."/>
        </authorList>
    </citation>
    <scope>NUCLEOTIDE SEQUENCE</scope>
    <source>
        <strain evidence="5">DSM 9987</strain>
    </source>
</reference>
<reference evidence="5" key="1">
    <citation type="journal article" date="2023" name="Microbiol Resour">
        <title>Genome Sequences of Rhodoplanes serenus and Two Thermotolerant Strains, Rhodoplanes tepidamans and 'Rhodoplanes cryptolactis,' Further Refine the Genus.</title>
        <authorList>
            <person name="Rayyan A.A."/>
            <person name="Kyndt J.A."/>
        </authorList>
    </citation>
    <scope>NUCLEOTIDE SEQUENCE</scope>
    <source>
        <strain evidence="5">DSM 9987</strain>
    </source>
</reference>
<name>A0ABT5JFQ1_RHOTP</name>
<dbReference type="InterPro" id="IPR046342">
    <property type="entry name" value="CBS_dom_sf"/>
</dbReference>
<proteinExistence type="predicted"/>
<evidence type="ECO:0000256" key="3">
    <source>
        <dbReference type="SAM" id="MobiDB-lite"/>
    </source>
</evidence>
<dbReference type="InterPro" id="IPR051257">
    <property type="entry name" value="Diverse_CBS-Domain"/>
</dbReference>
<dbReference type="EMBL" id="JAQQLI010000046">
    <property type="protein sequence ID" value="MDC7788533.1"/>
    <property type="molecule type" value="Genomic_DNA"/>
</dbReference>
<feature type="domain" description="CBS" evidence="4">
    <location>
        <begin position="7"/>
        <end position="63"/>
    </location>
</feature>
<feature type="compositionally biased region" description="Low complexity" evidence="3">
    <location>
        <begin position="182"/>
        <end position="194"/>
    </location>
</feature>
<evidence type="ECO:0000256" key="1">
    <source>
        <dbReference type="ARBA" id="ARBA00023122"/>
    </source>
</evidence>
<dbReference type="InterPro" id="IPR000644">
    <property type="entry name" value="CBS_dom"/>
</dbReference>
<comment type="caution">
    <text evidence="5">The sequence shown here is derived from an EMBL/GenBank/DDBJ whole genome shotgun (WGS) entry which is preliminary data.</text>
</comment>